<keyword evidence="8" id="KW-1185">Reference proteome</keyword>
<dbReference type="Proteomes" id="UP000308891">
    <property type="component" value="Unassembled WGS sequence"/>
</dbReference>
<evidence type="ECO:0000256" key="1">
    <source>
        <dbReference type="ARBA" id="ARBA00001947"/>
    </source>
</evidence>
<evidence type="ECO:0000313" key="8">
    <source>
        <dbReference type="Proteomes" id="UP000308891"/>
    </source>
</evidence>
<dbReference type="GO" id="GO:0046872">
    <property type="term" value="F:metal ion binding"/>
    <property type="evidence" value="ECO:0007669"/>
    <property type="project" value="UniProtKB-KW"/>
</dbReference>
<evidence type="ECO:0000256" key="4">
    <source>
        <dbReference type="ARBA" id="ARBA00022833"/>
    </source>
</evidence>
<dbReference type="InterPro" id="IPR053138">
    <property type="entry name" value="N-alpha-Ac-DABA_deacetylase"/>
</dbReference>
<feature type="chain" id="PRO_5020531433" evidence="5">
    <location>
        <begin position="20"/>
        <end position="364"/>
    </location>
</feature>
<keyword evidence="3" id="KW-0378">Hydrolase</keyword>
<dbReference type="EMBL" id="STGJ01000020">
    <property type="protein sequence ID" value="TIC78961.1"/>
    <property type="molecule type" value="Genomic_DNA"/>
</dbReference>
<dbReference type="Gene3D" id="3.40.630.10">
    <property type="entry name" value="Zn peptidases"/>
    <property type="match status" value="1"/>
</dbReference>
<dbReference type="GO" id="GO:0016788">
    <property type="term" value="F:hydrolase activity, acting on ester bonds"/>
    <property type="evidence" value="ECO:0007669"/>
    <property type="project" value="InterPro"/>
</dbReference>
<keyword evidence="4" id="KW-0862">Zinc</keyword>
<dbReference type="RefSeq" id="WP_136555400.1">
    <property type="nucleotide sequence ID" value="NZ_STGJ01000020.1"/>
</dbReference>
<feature type="signal peptide" evidence="5">
    <location>
        <begin position="1"/>
        <end position="19"/>
    </location>
</feature>
<comment type="caution">
    <text evidence="7">The sequence shown here is derived from an EMBL/GenBank/DDBJ whole genome shotgun (WGS) entry which is preliminary data.</text>
</comment>
<evidence type="ECO:0000313" key="7">
    <source>
        <dbReference type="EMBL" id="TIC78961.1"/>
    </source>
</evidence>
<sequence length="364" mass="39447">MRKLAFAVSLALGSVAAHAATVYTGDKVQGVPVISQLDIADLAPGKTHRFMFQGTTDGIGQHFYVPVVVAKGAKAGPKLVLNSGNHGDEVNGIRAVQKVMAGLDAAKLSGTVVAVTGSNPNSINRVTREWATYNDGGASTNFNRVFPGKEKGTAPEQHAWLMWNKLWQGNVDYVLDFHTQSTGTDFPFFIYADYRDPRIERIAELFPADQIKKDPGEKGSTETTFVDNKIPAVTLELGSPRKYDKDMIDRGVEGTRNVMVDLKMIDGKIGRTAKTAKTFVGNDMTTVRAEQGGYAEILVKLGDMVKKDQVVARQLNVFGDTVKEYKAPADGKVLSTGTDAVREPRATLVRLLIQNPDAQCAKGC</sequence>
<keyword evidence="5" id="KW-0732">Signal</keyword>
<keyword evidence="2" id="KW-0479">Metal-binding</keyword>
<dbReference type="Pfam" id="PF24827">
    <property type="entry name" value="AstE_AspA_cat"/>
    <property type="match status" value="1"/>
</dbReference>
<dbReference type="SUPFAM" id="SSF53187">
    <property type="entry name" value="Zn-dependent exopeptidases"/>
    <property type="match status" value="1"/>
</dbReference>
<evidence type="ECO:0000256" key="2">
    <source>
        <dbReference type="ARBA" id="ARBA00022723"/>
    </source>
</evidence>
<protein>
    <submittedName>
        <fullName evidence="7">Succinylglutamate desuccinylase/aspartoacylase family protein</fullName>
    </submittedName>
</protein>
<evidence type="ECO:0000259" key="6">
    <source>
        <dbReference type="Pfam" id="PF24827"/>
    </source>
</evidence>
<evidence type="ECO:0000256" key="5">
    <source>
        <dbReference type="SAM" id="SignalP"/>
    </source>
</evidence>
<dbReference type="PIRSF" id="PIRSF039012">
    <property type="entry name" value="ASP"/>
    <property type="match status" value="1"/>
</dbReference>
<dbReference type="InterPro" id="IPR043795">
    <property type="entry name" value="N-alpha-Ac-DABA-like"/>
</dbReference>
<evidence type="ECO:0000256" key="3">
    <source>
        <dbReference type="ARBA" id="ARBA00022801"/>
    </source>
</evidence>
<feature type="domain" description="Succinylglutamate desuccinylase/Aspartoacylase catalytic" evidence="6">
    <location>
        <begin position="75"/>
        <end position="259"/>
    </location>
</feature>
<dbReference type="AlphaFoldDB" id="A0A4T0UKR6"/>
<reference evidence="7 8" key="1">
    <citation type="submission" date="2019-04" db="EMBL/GenBank/DDBJ databases">
        <title>Crenobacter sp. nov.</title>
        <authorList>
            <person name="Shi S."/>
        </authorList>
    </citation>
    <scope>NUCLEOTIDE SEQUENCE [LARGE SCALE GENOMIC DNA]</scope>
    <source>
        <strain evidence="7 8">GY 70310</strain>
    </source>
</reference>
<dbReference type="GO" id="GO:0016811">
    <property type="term" value="F:hydrolase activity, acting on carbon-nitrogen (but not peptide) bonds, in linear amides"/>
    <property type="evidence" value="ECO:0007669"/>
    <property type="project" value="InterPro"/>
</dbReference>
<dbReference type="PANTHER" id="PTHR37326:SF1">
    <property type="entry name" value="BLL3975 PROTEIN"/>
    <property type="match status" value="1"/>
</dbReference>
<dbReference type="InterPro" id="IPR055438">
    <property type="entry name" value="AstE_AspA_cat"/>
</dbReference>
<dbReference type="PANTHER" id="PTHR37326">
    <property type="entry name" value="BLL3975 PROTEIN"/>
    <property type="match status" value="1"/>
</dbReference>
<proteinExistence type="predicted"/>
<organism evidence="7 8">
    <name type="scientific">Crenobacter intestini</name>
    <dbReference type="NCBI Taxonomy" id="2563443"/>
    <lineage>
        <taxon>Bacteria</taxon>
        <taxon>Pseudomonadati</taxon>
        <taxon>Pseudomonadota</taxon>
        <taxon>Betaproteobacteria</taxon>
        <taxon>Neisseriales</taxon>
        <taxon>Neisseriaceae</taxon>
        <taxon>Crenobacter</taxon>
    </lineage>
</organism>
<dbReference type="CDD" id="cd06251">
    <property type="entry name" value="M14_ASTE_ASPA-like"/>
    <property type="match status" value="1"/>
</dbReference>
<comment type="cofactor">
    <cofactor evidence="1">
        <name>Zn(2+)</name>
        <dbReference type="ChEBI" id="CHEBI:29105"/>
    </cofactor>
</comment>
<gene>
    <name evidence="7" type="ORF">E5K04_14475</name>
</gene>
<accession>A0A4T0UKR6</accession>
<name>A0A4T0UKR6_9NEIS</name>
<dbReference type="OrthoDB" id="9782876at2"/>